<evidence type="ECO:0000256" key="1">
    <source>
        <dbReference type="SAM" id="MobiDB-lite"/>
    </source>
</evidence>
<sequence length="249" mass="25438">MNTQILSRKDGCTGAKYDPITRECALSYGDRARCSNAKLVQVARPQQPVFMHCFSCVPHRMLPNIGGPAGPFSESIDNAPSTEEKPATAPTAQTNEAAKSTTPSEAESSTPLGTTGTGATTSPTAEAAVTEASGEEATTELSATTAHEEASGEEPLLKTTPAEGTSEVPSTPTGSEPTATPQSFTVTVALGFVPVGGATTTAPASSEGTTEQPSTISREEASGEEPSEKSTTPRIEASIDEVASTESTA</sequence>
<feature type="compositionally biased region" description="Low complexity" evidence="1">
    <location>
        <begin position="96"/>
        <end position="132"/>
    </location>
</feature>
<reference evidence="2 3" key="1">
    <citation type="submission" date="2018-11" db="EMBL/GenBank/DDBJ databases">
        <authorList>
            <consortium name="Pathogen Informatics"/>
        </authorList>
    </citation>
    <scope>NUCLEOTIDE SEQUENCE [LARGE SCALE GENOMIC DNA]</scope>
</reference>
<feature type="non-terminal residue" evidence="2">
    <location>
        <position position="249"/>
    </location>
</feature>
<feature type="compositionally biased region" description="Polar residues" evidence="1">
    <location>
        <begin position="167"/>
        <end position="186"/>
    </location>
</feature>
<feature type="region of interest" description="Disordered" evidence="1">
    <location>
        <begin position="67"/>
        <end position="249"/>
    </location>
</feature>
<dbReference type="Proteomes" id="UP000271889">
    <property type="component" value="Unassembled WGS sequence"/>
</dbReference>
<dbReference type="EMBL" id="UYRV01027053">
    <property type="protein sequence ID" value="VDK80380.1"/>
    <property type="molecule type" value="Genomic_DNA"/>
</dbReference>
<dbReference type="AlphaFoldDB" id="A0A3P6TMN0"/>
<protein>
    <submittedName>
        <fullName evidence="2">Uncharacterized protein</fullName>
    </submittedName>
</protein>
<dbReference type="OrthoDB" id="5869233at2759"/>
<evidence type="ECO:0000313" key="3">
    <source>
        <dbReference type="Proteomes" id="UP000271889"/>
    </source>
</evidence>
<evidence type="ECO:0000313" key="2">
    <source>
        <dbReference type="EMBL" id="VDK80380.1"/>
    </source>
</evidence>
<organism evidence="2 3">
    <name type="scientific">Cylicostephanus goldi</name>
    <name type="common">Nematode worm</name>
    <dbReference type="NCBI Taxonomy" id="71465"/>
    <lineage>
        <taxon>Eukaryota</taxon>
        <taxon>Metazoa</taxon>
        <taxon>Ecdysozoa</taxon>
        <taxon>Nematoda</taxon>
        <taxon>Chromadorea</taxon>
        <taxon>Rhabditida</taxon>
        <taxon>Rhabditina</taxon>
        <taxon>Rhabditomorpha</taxon>
        <taxon>Strongyloidea</taxon>
        <taxon>Strongylidae</taxon>
        <taxon>Cylicostephanus</taxon>
    </lineage>
</organism>
<proteinExistence type="predicted"/>
<accession>A0A3P6TMN0</accession>
<keyword evidence="3" id="KW-1185">Reference proteome</keyword>
<name>A0A3P6TMN0_CYLGO</name>
<gene>
    <name evidence="2" type="ORF">CGOC_LOCUS7699</name>
</gene>
<feature type="compositionally biased region" description="Polar residues" evidence="1">
    <location>
        <begin position="198"/>
        <end position="216"/>
    </location>
</feature>